<name>A0A0A1UB55_ENTIV</name>
<feature type="transmembrane region" description="Helical" evidence="1">
    <location>
        <begin position="15"/>
        <end position="38"/>
    </location>
</feature>
<reference evidence="2 3" key="1">
    <citation type="submission" date="2012-10" db="EMBL/GenBank/DDBJ databases">
        <authorList>
            <person name="Zafar N."/>
            <person name="Inman J."/>
            <person name="Hall N."/>
            <person name="Lorenzi H."/>
            <person name="Caler E."/>
        </authorList>
    </citation>
    <scope>NUCLEOTIDE SEQUENCE [LARGE SCALE GENOMIC DNA]</scope>
    <source>
        <strain evidence="2 3">IP1</strain>
    </source>
</reference>
<keyword evidence="1" id="KW-0812">Transmembrane</keyword>
<dbReference type="AlphaFoldDB" id="A0A0A1UB55"/>
<dbReference type="GeneID" id="14888461"/>
<dbReference type="VEuPathDB" id="AmoebaDB:EIN_390460"/>
<evidence type="ECO:0000256" key="1">
    <source>
        <dbReference type="SAM" id="Phobius"/>
    </source>
</evidence>
<dbReference type="EMBL" id="KB206629">
    <property type="protein sequence ID" value="ELP89431.1"/>
    <property type="molecule type" value="Genomic_DNA"/>
</dbReference>
<accession>A0A0A1UB55</accession>
<dbReference type="RefSeq" id="XP_004256202.1">
    <property type="nucleotide sequence ID" value="XM_004256154.1"/>
</dbReference>
<evidence type="ECO:0000313" key="2">
    <source>
        <dbReference type="EMBL" id="ELP89431.1"/>
    </source>
</evidence>
<protein>
    <submittedName>
        <fullName evidence="2">Uncharacterized protein</fullName>
    </submittedName>
</protein>
<organism evidence="2 3">
    <name type="scientific">Entamoeba invadens IP1</name>
    <dbReference type="NCBI Taxonomy" id="370355"/>
    <lineage>
        <taxon>Eukaryota</taxon>
        <taxon>Amoebozoa</taxon>
        <taxon>Evosea</taxon>
        <taxon>Archamoebae</taxon>
        <taxon>Mastigamoebida</taxon>
        <taxon>Entamoebidae</taxon>
        <taxon>Entamoeba</taxon>
    </lineage>
</organism>
<dbReference type="Proteomes" id="UP000014680">
    <property type="component" value="Unassembled WGS sequence"/>
</dbReference>
<keyword evidence="1" id="KW-1133">Transmembrane helix</keyword>
<dbReference type="KEGG" id="eiv:EIN_390460"/>
<keyword evidence="1" id="KW-0472">Membrane</keyword>
<keyword evidence="3" id="KW-1185">Reference proteome</keyword>
<dbReference type="OMA" id="QDHTISY"/>
<evidence type="ECO:0000313" key="3">
    <source>
        <dbReference type="Proteomes" id="UP000014680"/>
    </source>
</evidence>
<proteinExistence type="predicted"/>
<sequence length="186" mass="20790">MPITTDGLEEVNSSALLITVILLLLGSLLFGVITKLVYNYLTTQEKLEEVMLVESRPLLRKSSSLSLTRSSLQRRSSSKLHISSNQFDTVLQPKDLPIVNPSYYVQKDDDGIDEYYENGNDYNSQFLSVYYNNVNTLNTVSGYQPITFNVDPYSPAKVSRMSSSSSSLINFSPPKSIVRKGGNMNN</sequence>
<gene>
    <name evidence="2" type="ORF">EIN_390460</name>
</gene>